<evidence type="ECO:0000313" key="1">
    <source>
        <dbReference type="EMBL" id="TFD75365.1"/>
    </source>
</evidence>
<keyword evidence="2" id="KW-1185">Reference proteome</keyword>
<reference evidence="1 2" key="1">
    <citation type="submission" date="2019-03" db="EMBL/GenBank/DDBJ databases">
        <title>Genomics of glacier-inhabiting Cryobacterium strains.</title>
        <authorList>
            <person name="Liu Q."/>
            <person name="Xin Y.-H."/>
        </authorList>
    </citation>
    <scope>NUCLEOTIDE SEQUENCE [LARGE SCALE GENOMIC DNA]</scope>
    <source>
        <strain evidence="1 2">CGMCC 1.4292</strain>
    </source>
</reference>
<dbReference type="InterPro" id="IPR037185">
    <property type="entry name" value="EmrE-like"/>
</dbReference>
<organism evidence="1 2">
    <name type="scientific">Cryobacterium psychrophilum</name>
    <dbReference type="NCBI Taxonomy" id="41988"/>
    <lineage>
        <taxon>Bacteria</taxon>
        <taxon>Bacillati</taxon>
        <taxon>Actinomycetota</taxon>
        <taxon>Actinomycetes</taxon>
        <taxon>Micrococcales</taxon>
        <taxon>Microbacteriaceae</taxon>
        <taxon>Cryobacterium</taxon>
    </lineage>
</organism>
<dbReference type="Proteomes" id="UP000298218">
    <property type="component" value="Unassembled WGS sequence"/>
</dbReference>
<sequence>MLLALLGIAGYNLLLYTALQYTTPQPASLINAANPAVMMVVLAAILVRERPGCSSSPVSLSVRCAPLAVLATWPIRCRQPPNVS</sequence>
<dbReference type="EMBL" id="SOHQ01000044">
    <property type="protein sequence ID" value="TFD75365.1"/>
    <property type="molecule type" value="Genomic_DNA"/>
</dbReference>
<dbReference type="OrthoDB" id="4167046at2"/>
<dbReference type="AlphaFoldDB" id="A0A4Y8KK80"/>
<comment type="caution">
    <text evidence="1">The sequence shown here is derived from an EMBL/GenBank/DDBJ whole genome shotgun (WGS) entry which is preliminary data.</text>
</comment>
<dbReference type="SUPFAM" id="SSF103481">
    <property type="entry name" value="Multidrug resistance efflux transporter EmrE"/>
    <property type="match status" value="1"/>
</dbReference>
<proteinExistence type="predicted"/>
<accession>A0A4Y8KK80</accession>
<evidence type="ECO:0000313" key="2">
    <source>
        <dbReference type="Proteomes" id="UP000298218"/>
    </source>
</evidence>
<name>A0A4Y8KK80_9MICO</name>
<gene>
    <name evidence="1" type="ORF">E3T53_16335</name>
</gene>
<protein>
    <submittedName>
        <fullName evidence="1">Uncharacterized protein</fullName>
    </submittedName>
</protein>
<dbReference type="RefSeq" id="WP_134175768.1">
    <property type="nucleotide sequence ID" value="NZ_SODI01000002.1"/>
</dbReference>